<proteinExistence type="predicted"/>
<name>A0A815V092_9BILA</name>
<sequence>TIFNNGMTDVVDDELGIETMLVIADDIAPFAWDEREVNNDERMFI</sequence>
<protein>
    <submittedName>
        <fullName evidence="1">Uncharacterized protein</fullName>
    </submittedName>
</protein>
<organism evidence="1 2">
    <name type="scientific">Adineta steineri</name>
    <dbReference type="NCBI Taxonomy" id="433720"/>
    <lineage>
        <taxon>Eukaryota</taxon>
        <taxon>Metazoa</taxon>
        <taxon>Spiralia</taxon>
        <taxon>Gnathifera</taxon>
        <taxon>Rotifera</taxon>
        <taxon>Eurotatoria</taxon>
        <taxon>Bdelloidea</taxon>
        <taxon>Adinetida</taxon>
        <taxon>Adinetidae</taxon>
        <taxon>Adineta</taxon>
    </lineage>
</organism>
<accession>A0A815V092</accession>
<reference evidence="1" key="1">
    <citation type="submission" date="2021-02" db="EMBL/GenBank/DDBJ databases">
        <authorList>
            <person name="Nowell W R."/>
        </authorList>
    </citation>
    <scope>NUCLEOTIDE SEQUENCE</scope>
</reference>
<dbReference type="Proteomes" id="UP000663891">
    <property type="component" value="Unassembled WGS sequence"/>
</dbReference>
<gene>
    <name evidence="1" type="ORF">VCS650_LOCUS43573</name>
</gene>
<comment type="caution">
    <text evidence="1">The sequence shown here is derived from an EMBL/GenBank/DDBJ whole genome shotgun (WGS) entry which is preliminary data.</text>
</comment>
<evidence type="ECO:0000313" key="1">
    <source>
        <dbReference type="EMBL" id="CAF1528024.1"/>
    </source>
</evidence>
<feature type="non-terminal residue" evidence="1">
    <location>
        <position position="1"/>
    </location>
</feature>
<dbReference type="EMBL" id="CAJNON010003974">
    <property type="protein sequence ID" value="CAF1528024.1"/>
    <property type="molecule type" value="Genomic_DNA"/>
</dbReference>
<evidence type="ECO:0000313" key="2">
    <source>
        <dbReference type="Proteomes" id="UP000663891"/>
    </source>
</evidence>
<dbReference type="AlphaFoldDB" id="A0A815V092"/>